<evidence type="ECO:0000313" key="2">
    <source>
        <dbReference type="EMBL" id="HIT17382.1"/>
    </source>
</evidence>
<evidence type="ECO:0000313" key="3">
    <source>
        <dbReference type="Proteomes" id="UP000886893"/>
    </source>
</evidence>
<keyword evidence="1" id="KW-1133">Transmembrane helix</keyword>
<protein>
    <submittedName>
        <fullName evidence="2">Uncharacterized protein</fullName>
    </submittedName>
</protein>
<organism evidence="2 3">
    <name type="scientific">Candidatus Caccosoma faecigallinarum</name>
    <dbReference type="NCBI Taxonomy" id="2840720"/>
    <lineage>
        <taxon>Bacteria</taxon>
        <taxon>Bacillati</taxon>
        <taxon>Bacillota</taxon>
        <taxon>Bacillota incertae sedis</taxon>
        <taxon>Candidatus Caccosoma</taxon>
    </lineage>
</organism>
<sequence length="87" mass="10183">MQRGTGWYIFFVLFAQVIINYACILIFPNNFLVATIVSDALIAMLFAFIILPPEYKRTFYKQEIFHRTAITYFIIFIAISLIFGVFI</sequence>
<keyword evidence="1" id="KW-0472">Membrane</keyword>
<feature type="transmembrane region" description="Helical" evidence="1">
    <location>
        <begin position="33"/>
        <end position="52"/>
    </location>
</feature>
<reference evidence="2" key="1">
    <citation type="submission" date="2020-10" db="EMBL/GenBank/DDBJ databases">
        <authorList>
            <person name="Gilroy R."/>
        </authorList>
    </citation>
    <scope>NUCLEOTIDE SEQUENCE</scope>
    <source>
        <strain evidence="2">14508</strain>
    </source>
</reference>
<dbReference type="EMBL" id="DVKI01000103">
    <property type="protein sequence ID" value="HIT17382.1"/>
    <property type="molecule type" value="Genomic_DNA"/>
</dbReference>
<reference evidence="2" key="2">
    <citation type="journal article" date="2021" name="PeerJ">
        <title>Extensive microbial diversity within the chicken gut microbiome revealed by metagenomics and culture.</title>
        <authorList>
            <person name="Gilroy R."/>
            <person name="Ravi A."/>
            <person name="Getino M."/>
            <person name="Pursley I."/>
            <person name="Horton D.L."/>
            <person name="Alikhan N.F."/>
            <person name="Baker D."/>
            <person name="Gharbi K."/>
            <person name="Hall N."/>
            <person name="Watson M."/>
            <person name="Adriaenssens E.M."/>
            <person name="Foster-Nyarko E."/>
            <person name="Jarju S."/>
            <person name="Secka A."/>
            <person name="Antonio M."/>
            <person name="Oren A."/>
            <person name="Chaudhuri R.R."/>
            <person name="La Ragione R."/>
            <person name="Hildebrand F."/>
            <person name="Pallen M.J."/>
        </authorList>
    </citation>
    <scope>NUCLEOTIDE SEQUENCE</scope>
    <source>
        <strain evidence="2">14508</strain>
    </source>
</reference>
<keyword evidence="1" id="KW-0812">Transmembrane</keyword>
<dbReference type="AlphaFoldDB" id="A0A9D1K9M7"/>
<comment type="caution">
    <text evidence="2">The sequence shown here is derived from an EMBL/GenBank/DDBJ whole genome shotgun (WGS) entry which is preliminary data.</text>
</comment>
<feature type="transmembrane region" description="Helical" evidence="1">
    <location>
        <begin position="64"/>
        <end position="86"/>
    </location>
</feature>
<dbReference type="Proteomes" id="UP000886893">
    <property type="component" value="Unassembled WGS sequence"/>
</dbReference>
<gene>
    <name evidence="2" type="ORF">IAD04_03245</name>
</gene>
<name>A0A9D1K9M7_9FIRM</name>
<proteinExistence type="predicted"/>
<accession>A0A9D1K9M7</accession>
<feature type="transmembrane region" description="Helical" evidence="1">
    <location>
        <begin position="7"/>
        <end position="27"/>
    </location>
</feature>
<evidence type="ECO:0000256" key="1">
    <source>
        <dbReference type="SAM" id="Phobius"/>
    </source>
</evidence>